<gene>
    <name evidence="2" type="ORF">MM415B02838_0005</name>
</gene>
<evidence type="ECO:0000313" key="2">
    <source>
        <dbReference type="EMBL" id="QJA88022.1"/>
    </source>
</evidence>
<proteinExistence type="predicted"/>
<evidence type="ECO:0000256" key="1">
    <source>
        <dbReference type="SAM" id="MobiDB-lite"/>
    </source>
</evidence>
<organism evidence="2">
    <name type="scientific">viral metagenome</name>
    <dbReference type="NCBI Taxonomy" id="1070528"/>
    <lineage>
        <taxon>unclassified sequences</taxon>
        <taxon>metagenomes</taxon>
        <taxon>organismal metagenomes</taxon>
    </lineage>
</organism>
<feature type="compositionally biased region" description="Acidic residues" evidence="1">
    <location>
        <begin position="45"/>
        <end position="54"/>
    </location>
</feature>
<dbReference type="EMBL" id="MT142748">
    <property type="protein sequence ID" value="QJA88022.1"/>
    <property type="molecule type" value="Genomic_DNA"/>
</dbReference>
<accession>A0A6M3L2F5</accession>
<name>A0A6M3L2F5_9ZZZZ</name>
<sequence>MDEKMKRALRIKQKKRAERQKYLTIMKRENGNGRKKIRKGSPDGNIEDNFEFEW</sequence>
<reference evidence="2" key="1">
    <citation type="submission" date="2020-03" db="EMBL/GenBank/DDBJ databases">
        <title>The deep terrestrial virosphere.</title>
        <authorList>
            <person name="Holmfeldt K."/>
            <person name="Nilsson E."/>
            <person name="Simone D."/>
            <person name="Lopez-Fernandez M."/>
            <person name="Wu X."/>
            <person name="de Brujin I."/>
            <person name="Lundin D."/>
            <person name="Andersson A."/>
            <person name="Bertilsson S."/>
            <person name="Dopson M."/>
        </authorList>
    </citation>
    <scope>NUCLEOTIDE SEQUENCE</scope>
    <source>
        <strain evidence="2">MM415B02838</strain>
    </source>
</reference>
<protein>
    <submittedName>
        <fullName evidence="2">Uncharacterized protein</fullName>
    </submittedName>
</protein>
<feature type="region of interest" description="Disordered" evidence="1">
    <location>
        <begin position="30"/>
        <end position="54"/>
    </location>
</feature>
<dbReference type="AlphaFoldDB" id="A0A6M3L2F5"/>